<feature type="signal peptide" evidence="1">
    <location>
        <begin position="1"/>
        <end position="23"/>
    </location>
</feature>
<dbReference type="RefSeq" id="WP_145056718.1">
    <property type="nucleotide sequence ID" value="NZ_CP036263.1"/>
</dbReference>
<evidence type="ECO:0000313" key="3">
    <source>
        <dbReference type="EMBL" id="QDS96811.1"/>
    </source>
</evidence>
<dbReference type="Proteomes" id="UP000319852">
    <property type="component" value="Chromosome"/>
</dbReference>
<dbReference type="GO" id="GO:0030674">
    <property type="term" value="F:protein-macromolecule adaptor activity"/>
    <property type="evidence" value="ECO:0007669"/>
    <property type="project" value="InterPro"/>
</dbReference>
<dbReference type="InterPro" id="IPR007131">
    <property type="entry name" value="SHD1"/>
</dbReference>
<dbReference type="KEGG" id="amob:HG15A2_00690"/>
<dbReference type="GO" id="GO:0042802">
    <property type="term" value="F:identical protein binding"/>
    <property type="evidence" value="ECO:0007669"/>
    <property type="project" value="InterPro"/>
</dbReference>
<evidence type="ECO:0000259" key="2">
    <source>
        <dbReference type="Pfam" id="PF03983"/>
    </source>
</evidence>
<feature type="chain" id="PRO_5021807145" description="SLA1 homology domain-containing protein" evidence="1">
    <location>
        <begin position="24"/>
        <end position="256"/>
    </location>
</feature>
<dbReference type="EMBL" id="CP036263">
    <property type="protein sequence ID" value="QDS96811.1"/>
    <property type="molecule type" value="Genomic_DNA"/>
</dbReference>
<keyword evidence="4" id="KW-1185">Reference proteome</keyword>
<dbReference type="AlphaFoldDB" id="A0A517MPK4"/>
<feature type="domain" description="SLA1 homology" evidence="2">
    <location>
        <begin position="179"/>
        <end position="240"/>
    </location>
</feature>
<keyword evidence="1" id="KW-0732">Signal</keyword>
<name>A0A517MPK4_9BACT</name>
<dbReference type="GO" id="GO:0008092">
    <property type="term" value="F:cytoskeletal protein binding"/>
    <property type="evidence" value="ECO:0007669"/>
    <property type="project" value="InterPro"/>
</dbReference>
<dbReference type="GO" id="GO:0043130">
    <property type="term" value="F:ubiquitin binding"/>
    <property type="evidence" value="ECO:0007669"/>
    <property type="project" value="InterPro"/>
</dbReference>
<reference evidence="3 4" key="1">
    <citation type="submission" date="2019-02" db="EMBL/GenBank/DDBJ databases">
        <title>Deep-cultivation of Planctomycetes and their phenomic and genomic characterization uncovers novel biology.</title>
        <authorList>
            <person name="Wiegand S."/>
            <person name="Jogler M."/>
            <person name="Boedeker C."/>
            <person name="Pinto D."/>
            <person name="Vollmers J."/>
            <person name="Rivas-Marin E."/>
            <person name="Kohn T."/>
            <person name="Peeters S.H."/>
            <person name="Heuer A."/>
            <person name="Rast P."/>
            <person name="Oberbeckmann S."/>
            <person name="Bunk B."/>
            <person name="Jeske O."/>
            <person name="Meyerdierks A."/>
            <person name="Storesund J.E."/>
            <person name="Kallscheuer N."/>
            <person name="Luecker S."/>
            <person name="Lage O.M."/>
            <person name="Pohl T."/>
            <person name="Merkel B.J."/>
            <person name="Hornburger P."/>
            <person name="Mueller R.-W."/>
            <person name="Bruemmer F."/>
            <person name="Labrenz M."/>
            <person name="Spormann A.M."/>
            <person name="Op den Camp H."/>
            <person name="Overmann J."/>
            <person name="Amann R."/>
            <person name="Jetten M.S.M."/>
            <person name="Mascher T."/>
            <person name="Medema M.H."/>
            <person name="Devos D.P."/>
            <person name="Kaster A.-K."/>
            <person name="Ovreas L."/>
            <person name="Rohde M."/>
            <person name="Galperin M.Y."/>
            <person name="Jogler C."/>
        </authorList>
    </citation>
    <scope>NUCLEOTIDE SEQUENCE [LARGE SCALE GENOMIC DNA]</scope>
    <source>
        <strain evidence="3 4">HG15A2</strain>
    </source>
</reference>
<sequence length="256" mass="29322" precursor="true">MKNLMFLATACFLLPLLPQPCFGIEAGTAESYKARARAERAASLRKYEERENWEQSKKLSLTKIIPKSPRKYDDCLSIRELKERSLGYLECWHLEVTQVLSETELLISPIKGDAQSLWLKDYPTKGIVDGDKIRLIGLARVEGTESYESVTGSNVTVRVVKLLSEKEALKFEMEAKAATEAALFRTWTSKTGKTKLEAKFIDFEKGYVSLELKKDKKLVKVRSTKLSKEDVKWIREELKKRKLQEELAKKEKAAKK</sequence>
<proteinExistence type="predicted"/>
<dbReference type="Gene3D" id="2.30.30.700">
    <property type="entry name" value="SLA1 homology domain 1"/>
    <property type="match status" value="1"/>
</dbReference>
<evidence type="ECO:0000313" key="4">
    <source>
        <dbReference type="Proteomes" id="UP000319852"/>
    </source>
</evidence>
<gene>
    <name evidence="3" type="ORF">HG15A2_00690</name>
</gene>
<accession>A0A517MPK4</accession>
<protein>
    <recommendedName>
        <fullName evidence="2">SLA1 homology domain-containing protein</fullName>
    </recommendedName>
</protein>
<dbReference type="Pfam" id="PF03983">
    <property type="entry name" value="SHD1"/>
    <property type="match status" value="1"/>
</dbReference>
<evidence type="ECO:0000256" key="1">
    <source>
        <dbReference type="SAM" id="SignalP"/>
    </source>
</evidence>
<organism evidence="3 4">
    <name type="scientific">Adhaeretor mobilis</name>
    <dbReference type="NCBI Taxonomy" id="1930276"/>
    <lineage>
        <taxon>Bacteria</taxon>
        <taxon>Pseudomonadati</taxon>
        <taxon>Planctomycetota</taxon>
        <taxon>Planctomycetia</taxon>
        <taxon>Pirellulales</taxon>
        <taxon>Lacipirellulaceae</taxon>
        <taxon>Adhaeretor</taxon>
    </lineage>
</organism>